<reference evidence="3 4" key="1">
    <citation type="submission" date="2022-11" db="UniProtKB">
        <authorList>
            <consortium name="WormBaseParasite"/>
        </authorList>
    </citation>
    <scope>IDENTIFICATION</scope>
</reference>
<keyword evidence="2" id="KW-1185">Reference proteome</keyword>
<evidence type="ECO:0000256" key="1">
    <source>
        <dbReference type="SAM" id="SignalP"/>
    </source>
</evidence>
<evidence type="ECO:0000313" key="3">
    <source>
        <dbReference type="WBParaSite" id="nRc.2.0.1.t13156-RA"/>
    </source>
</evidence>
<dbReference type="AlphaFoldDB" id="A0A915IH72"/>
<dbReference type="WBParaSite" id="nRc.2.0.1.t13159-RA">
    <property type="protein sequence ID" value="nRc.2.0.1.t13159-RA"/>
    <property type="gene ID" value="nRc.2.0.1.g13159"/>
</dbReference>
<accession>A0A915IH72</accession>
<sequence>MKNLTVCGVVSLFIATMLFAESVQEKFTVHISWHKNIKILVYGRGRPEFFTGSAYVQTRQEHFLYSSVHCCVCENILKTVSKRILEETKDRERSVNKKEGIKNK</sequence>
<feature type="signal peptide" evidence="1">
    <location>
        <begin position="1"/>
        <end position="20"/>
    </location>
</feature>
<dbReference type="WBParaSite" id="nRc.2.0.1.t13156-RA">
    <property type="protein sequence ID" value="nRc.2.0.1.t13156-RA"/>
    <property type="gene ID" value="nRc.2.0.1.g13156"/>
</dbReference>
<organism evidence="2 4">
    <name type="scientific">Romanomermis culicivorax</name>
    <name type="common">Nematode worm</name>
    <dbReference type="NCBI Taxonomy" id="13658"/>
    <lineage>
        <taxon>Eukaryota</taxon>
        <taxon>Metazoa</taxon>
        <taxon>Ecdysozoa</taxon>
        <taxon>Nematoda</taxon>
        <taxon>Enoplea</taxon>
        <taxon>Dorylaimia</taxon>
        <taxon>Mermithida</taxon>
        <taxon>Mermithoidea</taxon>
        <taxon>Mermithidae</taxon>
        <taxon>Romanomermis</taxon>
    </lineage>
</organism>
<feature type="chain" id="PRO_5038276220" evidence="1">
    <location>
        <begin position="21"/>
        <end position="104"/>
    </location>
</feature>
<protein>
    <submittedName>
        <fullName evidence="3 4">Uncharacterized protein</fullName>
    </submittedName>
</protein>
<dbReference type="Proteomes" id="UP000887565">
    <property type="component" value="Unplaced"/>
</dbReference>
<name>A0A915IH72_ROMCU</name>
<keyword evidence="1" id="KW-0732">Signal</keyword>
<proteinExistence type="predicted"/>
<evidence type="ECO:0000313" key="2">
    <source>
        <dbReference type="Proteomes" id="UP000887565"/>
    </source>
</evidence>
<evidence type="ECO:0000313" key="4">
    <source>
        <dbReference type="WBParaSite" id="nRc.2.0.1.t13159-RA"/>
    </source>
</evidence>